<dbReference type="AlphaFoldDB" id="A0A6G9YQM1"/>
<dbReference type="PANTHER" id="PTHR30055">
    <property type="entry name" value="HTH-TYPE TRANSCRIPTIONAL REGULATOR RUTR"/>
    <property type="match status" value="1"/>
</dbReference>
<dbReference type="SUPFAM" id="SSF46689">
    <property type="entry name" value="Homeodomain-like"/>
    <property type="match status" value="1"/>
</dbReference>
<dbReference type="RefSeq" id="WP_167477742.1">
    <property type="nucleotide sequence ID" value="NZ_CP046172.1"/>
</dbReference>
<reference evidence="7 8" key="1">
    <citation type="journal article" date="2019" name="ACS Chem. Biol.">
        <title>Identification and Mobilization of a Cryptic Antibiotic Biosynthesis Gene Locus from a Human-Pathogenic Nocardia Isolate.</title>
        <authorList>
            <person name="Herisse M."/>
            <person name="Ishida K."/>
            <person name="Porter J.L."/>
            <person name="Howden B."/>
            <person name="Hertweck C."/>
            <person name="Stinear T.P."/>
            <person name="Pidot S.J."/>
        </authorList>
    </citation>
    <scope>NUCLEOTIDE SEQUENCE [LARGE SCALE GENOMIC DNA]</scope>
    <source>
        <strain evidence="7 8">AUSMDU00012717</strain>
    </source>
</reference>
<evidence type="ECO:0000256" key="3">
    <source>
        <dbReference type="ARBA" id="ARBA00023163"/>
    </source>
</evidence>
<dbReference type="Proteomes" id="UP000503540">
    <property type="component" value="Chromosome"/>
</dbReference>
<feature type="region of interest" description="Disordered" evidence="5">
    <location>
        <begin position="198"/>
        <end position="221"/>
    </location>
</feature>
<dbReference type="Gene3D" id="1.10.357.10">
    <property type="entry name" value="Tetracycline Repressor, domain 2"/>
    <property type="match status" value="1"/>
</dbReference>
<dbReference type="GO" id="GO:0003700">
    <property type="term" value="F:DNA-binding transcription factor activity"/>
    <property type="evidence" value="ECO:0007669"/>
    <property type="project" value="TreeGrafter"/>
</dbReference>
<keyword evidence="3" id="KW-0804">Transcription</keyword>
<dbReference type="Pfam" id="PF13305">
    <property type="entry name" value="TetR_C_33"/>
    <property type="match status" value="1"/>
</dbReference>
<feature type="DNA-binding region" description="H-T-H motif" evidence="4">
    <location>
        <begin position="40"/>
        <end position="59"/>
    </location>
</feature>
<dbReference type="Pfam" id="PF00440">
    <property type="entry name" value="TetR_N"/>
    <property type="match status" value="1"/>
</dbReference>
<dbReference type="InterPro" id="IPR025996">
    <property type="entry name" value="MT1864/Rv1816-like_C"/>
</dbReference>
<dbReference type="SUPFAM" id="SSF48498">
    <property type="entry name" value="Tetracyclin repressor-like, C-terminal domain"/>
    <property type="match status" value="1"/>
</dbReference>
<evidence type="ECO:0000259" key="6">
    <source>
        <dbReference type="PROSITE" id="PS50977"/>
    </source>
</evidence>
<dbReference type="PANTHER" id="PTHR30055:SF234">
    <property type="entry name" value="HTH-TYPE TRANSCRIPTIONAL REGULATOR BETI"/>
    <property type="match status" value="1"/>
</dbReference>
<keyword evidence="1" id="KW-0805">Transcription regulation</keyword>
<sequence length="221" mass="23875">MTAKTPRGRNRRGEGARLREELVEAASRLLETLDGEESLSLRAVARTAGIAPQSVYLHFADRRELLTAVFRVRFAELREALSAARGPDPQARLREICRAYCEYGLRNPGHYRVLFGTAGAPGWEPTDEQLPGLPVFRMMVDAVRDCGSADPTATASCLWAGMHGLITLRQDRPSFPWLEMDILLDTLVAAHLAAAGAGQGGGQASSNWVSASRSGGVTCSP</sequence>
<dbReference type="EMBL" id="CP046172">
    <property type="protein sequence ID" value="QIS15502.1"/>
    <property type="molecule type" value="Genomic_DNA"/>
</dbReference>
<evidence type="ECO:0000256" key="5">
    <source>
        <dbReference type="SAM" id="MobiDB-lite"/>
    </source>
</evidence>
<evidence type="ECO:0000313" key="8">
    <source>
        <dbReference type="Proteomes" id="UP000503540"/>
    </source>
</evidence>
<protein>
    <submittedName>
        <fullName evidence="7">TetR family transcriptional regulator</fullName>
    </submittedName>
</protein>
<proteinExistence type="predicted"/>
<keyword evidence="2 4" id="KW-0238">DNA-binding</keyword>
<organism evidence="7 8">
    <name type="scientific">Nocardia arthritidis</name>
    <dbReference type="NCBI Taxonomy" id="228602"/>
    <lineage>
        <taxon>Bacteria</taxon>
        <taxon>Bacillati</taxon>
        <taxon>Actinomycetota</taxon>
        <taxon>Actinomycetes</taxon>
        <taxon>Mycobacteriales</taxon>
        <taxon>Nocardiaceae</taxon>
        <taxon>Nocardia</taxon>
    </lineage>
</organism>
<gene>
    <name evidence="7" type="ORF">F5544_38400</name>
</gene>
<dbReference type="InterPro" id="IPR009057">
    <property type="entry name" value="Homeodomain-like_sf"/>
</dbReference>
<evidence type="ECO:0000313" key="7">
    <source>
        <dbReference type="EMBL" id="QIS15502.1"/>
    </source>
</evidence>
<evidence type="ECO:0000256" key="2">
    <source>
        <dbReference type="ARBA" id="ARBA00023125"/>
    </source>
</evidence>
<dbReference type="InterPro" id="IPR001647">
    <property type="entry name" value="HTH_TetR"/>
</dbReference>
<evidence type="ECO:0000256" key="4">
    <source>
        <dbReference type="PROSITE-ProRule" id="PRU00335"/>
    </source>
</evidence>
<dbReference type="InterPro" id="IPR036271">
    <property type="entry name" value="Tet_transcr_reg_TetR-rel_C_sf"/>
</dbReference>
<dbReference type="InterPro" id="IPR050109">
    <property type="entry name" value="HTH-type_TetR-like_transc_reg"/>
</dbReference>
<evidence type="ECO:0000256" key="1">
    <source>
        <dbReference type="ARBA" id="ARBA00023015"/>
    </source>
</evidence>
<dbReference type="KEGG" id="nah:F5544_38400"/>
<keyword evidence="8" id="KW-1185">Reference proteome</keyword>
<dbReference type="GO" id="GO:0000976">
    <property type="term" value="F:transcription cis-regulatory region binding"/>
    <property type="evidence" value="ECO:0007669"/>
    <property type="project" value="TreeGrafter"/>
</dbReference>
<dbReference type="PROSITE" id="PS50977">
    <property type="entry name" value="HTH_TETR_2"/>
    <property type="match status" value="1"/>
</dbReference>
<accession>A0A6G9YQM1</accession>
<feature type="compositionally biased region" description="Polar residues" evidence="5">
    <location>
        <begin position="205"/>
        <end position="221"/>
    </location>
</feature>
<feature type="domain" description="HTH tetR-type" evidence="6">
    <location>
        <begin position="16"/>
        <end position="77"/>
    </location>
</feature>
<name>A0A6G9YQM1_9NOCA</name>